<feature type="compositionally biased region" description="Polar residues" evidence="1">
    <location>
        <begin position="29"/>
        <end position="41"/>
    </location>
</feature>
<protein>
    <submittedName>
        <fullName evidence="2">Uncharacterized protein</fullName>
    </submittedName>
</protein>
<feature type="region of interest" description="Disordered" evidence="1">
    <location>
        <begin position="184"/>
        <end position="205"/>
    </location>
</feature>
<name>V2WQ17_MONRO</name>
<evidence type="ECO:0000313" key="3">
    <source>
        <dbReference type="Proteomes" id="UP000017559"/>
    </source>
</evidence>
<sequence length="239" mass="27591">MEDERGTRTCNGDLPGLYNQEQALKRESNPSPENMSYAVQNSTPRTSPSSTPQLTPHITLPHRLNKEPLCFYKPIPIHVIPVETLNSFSPSARPTTIDSCFEIWDPPTVKEEFDPIDECPDACEVLCCYTPKTSDQQPVGMIRCRHPDVMDKYIEYYVCKWCYGLHHRFCGMEIVEQRKLERSSLQTEETEQKDGDQTAKPWGPCWDENSWEKNWWADTAEWAKWHNEDGSARTTMASV</sequence>
<dbReference type="KEGG" id="mrr:Moror_2171"/>
<reference evidence="2 3" key="1">
    <citation type="journal article" date="2014" name="BMC Genomics">
        <title>Genome and secretome analysis of the hemibiotrophic fungal pathogen, Moniliophthora roreri, which causes frosty pod rot disease of cacao: mechanisms of the biotrophic and necrotrophic phases.</title>
        <authorList>
            <person name="Meinhardt L.W."/>
            <person name="Costa G.G.L."/>
            <person name="Thomazella D.P.T."/>
            <person name="Teixeira P.J.P.L."/>
            <person name="Carazzolle M.F."/>
            <person name="Schuster S.C."/>
            <person name="Carlson J.E."/>
            <person name="Guiltinan M.J."/>
            <person name="Mieczkowski P."/>
            <person name="Farmer A."/>
            <person name="Ramaraj T."/>
            <person name="Crozier J."/>
            <person name="Davis R.E."/>
            <person name="Shao J."/>
            <person name="Melnick R.L."/>
            <person name="Pereira G.A.G."/>
            <person name="Bailey B.A."/>
        </authorList>
    </citation>
    <scope>NUCLEOTIDE SEQUENCE [LARGE SCALE GENOMIC DNA]</scope>
    <source>
        <strain evidence="2 3">MCA 2997</strain>
    </source>
</reference>
<dbReference type="AlphaFoldDB" id="V2WQ17"/>
<keyword evidence="3" id="KW-1185">Reference proteome</keyword>
<gene>
    <name evidence="2" type="ORF">Moror_2171</name>
</gene>
<feature type="compositionally biased region" description="Low complexity" evidence="1">
    <location>
        <begin position="42"/>
        <end position="54"/>
    </location>
</feature>
<dbReference type="HOGENOM" id="CLU_101453_0_0_1"/>
<proteinExistence type="predicted"/>
<evidence type="ECO:0000256" key="1">
    <source>
        <dbReference type="SAM" id="MobiDB-lite"/>
    </source>
</evidence>
<feature type="region of interest" description="Disordered" evidence="1">
    <location>
        <begin position="1"/>
        <end position="54"/>
    </location>
</feature>
<dbReference type="EMBL" id="AWSO01001479">
    <property type="protein sequence ID" value="ESK83652.1"/>
    <property type="molecule type" value="Genomic_DNA"/>
</dbReference>
<evidence type="ECO:0000313" key="2">
    <source>
        <dbReference type="EMBL" id="ESK83652.1"/>
    </source>
</evidence>
<accession>V2WQ17</accession>
<organism evidence="2 3">
    <name type="scientific">Moniliophthora roreri (strain MCA 2997)</name>
    <name type="common">Cocoa frosty pod rot fungus</name>
    <name type="synonym">Crinipellis roreri</name>
    <dbReference type="NCBI Taxonomy" id="1381753"/>
    <lineage>
        <taxon>Eukaryota</taxon>
        <taxon>Fungi</taxon>
        <taxon>Dikarya</taxon>
        <taxon>Basidiomycota</taxon>
        <taxon>Agaricomycotina</taxon>
        <taxon>Agaricomycetes</taxon>
        <taxon>Agaricomycetidae</taxon>
        <taxon>Agaricales</taxon>
        <taxon>Marasmiineae</taxon>
        <taxon>Marasmiaceae</taxon>
        <taxon>Moniliophthora</taxon>
    </lineage>
</organism>
<dbReference type="Proteomes" id="UP000017559">
    <property type="component" value="Unassembled WGS sequence"/>
</dbReference>
<comment type="caution">
    <text evidence="2">The sequence shown here is derived from an EMBL/GenBank/DDBJ whole genome shotgun (WGS) entry which is preliminary data.</text>
</comment>